<gene>
    <name evidence="1" type="ORF">SAMN04488087_1198</name>
</gene>
<dbReference type="EMBL" id="FRAU01000003">
    <property type="protein sequence ID" value="SHK47316.1"/>
    <property type="molecule type" value="Genomic_DNA"/>
</dbReference>
<accession>A0A1M6SRM5</accession>
<dbReference type="STRING" id="633813.SAMN04488087_1198"/>
<dbReference type="OrthoDB" id="1437314at2"/>
<name>A0A1M6SRM5_9BACT</name>
<evidence type="ECO:0000313" key="1">
    <source>
        <dbReference type="EMBL" id="SHK47316.1"/>
    </source>
</evidence>
<dbReference type="Gene3D" id="1.10.490.110">
    <property type="entry name" value="Uncharacterized conserved protein DUF2267"/>
    <property type="match status" value="1"/>
</dbReference>
<dbReference type="AlphaFoldDB" id="A0A1M6SRM5"/>
<dbReference type="RefSeq" id="WP_072715059.1">
    <property type="nucleotide sequence ID" value="NZ_FRAU01000003.1"/>
</dbReference>
<dbReference type="Proteomes" id="UP000185812">
    <property type="component" value="Unassembled WGS sequence"/>
</dbReference>
<protein>
    <submittedName>
        <fullName evidence="1">Uncharacterized conserved protein, DUF2267 family</fullName>
    </submittedName>
</protein>
<sequence>MSMTGLDVFDSTIQKTNTWLKEIREALHLDEHVGNSPHPEETARRYAYHVLRAVLHQLRDRLTIEEAAQFAAQLPLLVRGIFFEGWDPTDKPLRLRHEQDFLLPIQEALHQIGLTISPQQAARVVFEVLNRHISAGEIADVRAMLPKAIRHLWPEPLPQTA</sequence>
<dbReference type="InterPro" id="IPR018727">
    <property type="entry name" value="DUF2267"/>
</dbReference>
<proteinExistence type="predicted"/>
<reference evidence="2" key="1">
    <citation type="submission" date="2016-11" db="EMBL/GenBank/DDBJ databases">
        <authorList>
            <person name="Varghese N."/>
            <person name="Submissions S."/>
        </authorList>
    </citation>
    <scope>NUCLEOTIDE SEQUENCE [LARGE SCALE GENOMIC DNA]</scope>
    <source>
        <strain evidence="2">DSM 22212</strain>
    </source>
</reference>
<keyword evidence="2" id="KW-1185">Reference proteome</keyword>
<evidence type="ECO:0000313" key="2">
    <source>
        <dbReference type="Proteomes" id="UP000185812"/>
    </source>
</evidence>
<organism evidence="1 2">
    <name type="scientific">Rhodothermus profundi</name>
    <dbReference type="NCBI Taxonomy" id="633813"/>
    <lineage>
        <taxon>Bacteria</taxon>
        <taxon>Pseudomonadati</taxon>
        <taxon>Rhodothermota</taxon>
        <taxon>Rhodothermia</taxon>
        <taxon>Rhodothermales</taxon>
        <taxon>Rhodothermaceae</taxon>
        <taxon>Rhodothermus</taxon>
    </lineage>
</organism>
<dbReference type="Pfam" id="PF10025">
    <property type="entry name" value="DUF2267"/>
    <property type="match status" value="1"/>
</dbReference>
<dbReference type="InterPro" id="IPR038282">
    <property type="entry name" value="DUF2267_sf"/>
</dbReference>